<comment type="caution">
    <text evidence="2">The sequence shown here is derived from an EMBL/GenBank/DDBJ whole genome shotgun (WGS) entry which is preliminary data.</text>
</comment>
<evidence type="ECO:0000256" key="1">
    <source>
        <dbReference type="SAM" id="MobiDB-lite"/>
    </source>
</evidence>
<feature type="region of interest" description="Disordered" evidence="1">
    <location>
        <begin position="1"/>
        <end position="69"/>
    </location>
</feature>
<keyword evidence="3" id="KW-1185">Reference proteome</keyword>
<organism evidence="2 3">
    <name type="scientific">Actinomadura craniellae</name>
    <dbReference type="NCBI Taxonomy" id="2231787"/>
    <lineage>
        <taxon>Bacteria</taxon>
        <taxon>Bacillati</taxon>
        <taxon>Actinomycetota</taxon>
        <taxon>Actinomycetes</taxon>
        <taxon>Streptosporangiales</taxon>
        <taxon>Thermomonosporaceae</taxon>
        <taxon>Actinomadura</taxon>
    </lineage>
</organism>
<reference evidence="2 3" key="1">
    <citation type="submission" date="2018-06" db="EMBL/GenBank/DDBJ databases">
        <title>Actinomadura craniellae sp. nov. isolated from marine sponge Craniella sp.</title>
        <authorList>
            <person name="Li L."/>
            <person name="Xu Q.H."/>
            <person name="Lin H.W."/>
            <person name="Lu Y.H."/>
        </authorList>
    </citation>
    <scope>NUCLEOTIDE SEQUENCE [LARGE SCALE GENOMIC DNA]</scope>
    <source>
        <strain evidence="2 3">LHW63021</strain>
    </source>
</reference>
<sequence>MARIRVGRPDVRPDAPSHVRGIREGNEPGGYEKTPGLRPDGTATARRSTGINPGARDPIDPSMPNLPPA</sequence>
<dbReference type="Proteomes" id="UP000251891">
    <property type="component" value="Unassembled WGS sequence"/>
</dbReference>
<feature type="compositionally biased region" description="Basic and acidic residues" evidence="1">
    <location>
        <begin position="7"/>
        <end position="26"/>
    </location>
</feature>
<gene>
    <name evidence="2" type="ORF">DPM19_07960</name>
</gene>
<evidence type="ECO:0000313" key="2">
    <source>
        <dbReference type="EMBL" id="RAY15708.1"/>
    </source>
</evidence>
<dbReference type="OrthoDB" id="5147872at2"/>
<protein>
    <submittedName>
        <fullName evidence="2">Uncharacterized protein</fullName>
    </submittedName>
</protein>
<accession>A0A365H9M9</accession>
<dbReference type="EMBL" id="QLYX01000003">
    <property type="protein sequence ID" value="RAY15708.1"/>
    <property type="molecule type" value="Genomic_DNA"/>
</dbReference>
<proteinExistence type="predicted"/>
<name>A0A365H9M9_9ACTN</name>
<dbReference type="RefSeq" id="WP_111864227.1">
    <property type="nucleotide sequence ID" value="NZ_QLYX01000003.1"/>
</dbReference>
<evidence type="ECO:0000313" key="3">
    <source>
        <dbReference type="Proteomes" id="UP000251891"/>
    </source>
</evidence>
<dbReference type="AlphaFoldDB" id="A0A365H9M9"/>